<protein>
    <submittedName>
        <fullName evidence="1">Uncharacterized protein</fullName>
    </submittedName>
</protein>
<dbReference type="Proteomes" id="UP000499080">
    <property type="component" value="Unassembled WGS sequence"/>
</dbReference>
<keyword evidence="2" id="KW-1185">Reference proteome</keyword>
<name>A0A4Y2RZG4_ARAVE</name>
<accession>A0A4Y2RZG4</accession>
<organism evidence="1 2">
    <name type="scientific">Araneus ventricosus</name>
    <name type="common">Orbweaver spider</name>
    <name type="synonym">Epeira ventricosa</name>
    <dbReference type="NCBI Taxonomy" id="182803"/>
    <lineage>
        <taxon>Eukaryota</taxon>
        <taxon>Metazoa</taxon>
        <taxon>Ecdysozoa</taxon>
        <taxon>Arthropoda</taxon>
        <taxon>Chelicerata</taxon>
        <taxon>Arachnida</taxon>
        <taxon>Araneae</taxon>
        <taxon>Araneomorphae</taxon>
        <taxon>Entelegynae</taxon>
        <taxon>Araneoidea</taxon>
        <taxon>Araneidae</taxon>
        <taxon>Araneus</taxon>
    </lineage>
</organism>
<sequence length="87" mass="9566">MSLPIEPVIIFTFLSEDNLVPDKCLEPRLGSKSGLYGGLWLQTSKLQLELLHQFLSFASGMGVAMQENDTLTQHARAFAPDGLTMAK</sequence>
<evidence type="ECO:0000313" key="2">
    <source>
        <dbReference type="Proteomes" id="UP000499080"/>
    </source>
</evidence>
<dbReference type="AlphaFoldDB" id="A0A4Y2RZG4"/>
<reference evidence="1 2" key="1">
    <citation type="journal article" date="2019" name="Sci. Rep.">
        <title>Orb-weaving spider Araneus ventricosus genome elucidates the spidroin gene catalogue.</title>
        <authorList>
            <person name="Kono N."/>
            <person name="Nakamura H."/>
            <person name="Ohtoshi R."/>
            <person name="Moran D.A.P."/>
            <person name="Shinohara A."/>
            <person name="Yoshida Y."/>
            <person name="Fujiwara M."/>
            <person name="Mori M."/>
            <person name="Tomita M."/>
            <person name="Arakawa K."/>
        </authorList>
    </citation>
    <scope>NUCLEOTIDE SEQUENCE [LARGE SCALE GENOMIC DNA]</scope>
</reference>
<dbReference type="EMBL" id="BGPR01019210">
    <property type="protein sequence ID" value="GBN81284.1"/>
    <property type="molecule type" value="Genomic_DNA"/>
</dbReference>
<proteinExistence type="predicted"/>
<evidence type="ECO:0000313" key="1">
    <source>
        <dbReference type="EMBL" id="GBN81284.1"/>
    </source>
</evidence>
<comment type="caution">
    <text evidence="1">The sequence shown here is derived from an EMBL/GenBank/DDBJ whole genome shotgun (WGS) entry which is preliminary data.</text>
</comment>
<gene>
    <name evidence="1" type="ORF">AVEN_101412_1</name>
</gene>